<comment type="similarity">
    <text evidence="1 10">Belongs to the class-I aminoacyl-tRNA synthetase family.</text>
</comment>
<feature type="compositionally biased region" description="Basic and acidic residues" evidence="11">
    <location>
        <begin position="874"/>
        <end position="889"/>
    </location>
</feature>
<evidence type="ECO:0000256" key="8">
    <source>
        <dbReference type="ARBA" id="ARBA00030520"/>
    </source>
</evidence>
<dbReference type="EMBL" id="CAJNOQ010000367">
    <property type="protein sequence ID" value="CAF0793061.1"/>
    <property type="molecule type" value="Genomic_DNA"/>
</dbReference>
<feature type="region of interest" description="Disordered" evidence="11">
    <location>
        <begin position="864"/>
        <end position="907"/>
    </location>
</feature>
<feature type="domain" description="Aminoacyl-tRNA synthetase class Ia" evidence="12">
    <location>
        <begin position="16"/>
        <end position="212"/>
    </location>
</feature>
<dbReference type="InterPro" id="IPR013155">
    <property type="entry name" value="M/V/L/I-tRNA-synth_anticd-bd"/>
</dbReference>
<dbReference type="CDD" id="cd00812">
    <property type="entry name" value="LeuRS_core"/>
    <property type="match status" value="1"/>
</dbReference>
<dbReference type="Proteomes" id="UP000663829">
    <property type="component" value="Unassembled WGS sequence"/>
</dbReference>
<dbReference type="SUPFAM" id="SSF52374">
    <property type="entry name" value="Nucleotidylyl transferase"/>
    <property type="match status" value="1"/>
</dbReference>
<evidence type="ECO:0000313" key="15">
    <source>
        <dbReference type="EMBL" id="CAF3577430.1"/>
    </source>
</evidence>
<dbReference type="NCBIfam" id="TIGR00396">
    <property type="entry name" value="leuS_bact"/>
    <property type="match status" value="1"/>
</dbReference>
<dbReference type="GO" id="GO:0002161">
    <property type="term" value="F:aminoacyl-tRNA deacylase activity"/>
    <property type="evidence" value="ECO:0007669"/>
    <property type="project" value="InterPro"/>
</dbReference>
<evidence type="ECO:0000256" key="1">
    <source>
        <dbReference type="ARBA" id="ARBA00005594"/>
    </source>
</evidence>
<dbReference type="OrthoDB" id="15954at2759"/>
<organism evidence="14 16">
    <name type="scientific">Didymodactylos carnosus</name>
    <dbReference type="NCBI Taxonomy" id="1234261"/>
    <lineage>
        <taxon>Eukaryota</taxon>
        <taxon>Metazoa</taxon>
        <taxon>Spiralia</taxon>
        <taxon>Gnathifera</taxon>
        <taxon>Rotifera</taxon>
        <taxon>Eurotatoria</taxon>
        <taxon>Bdelloidea</taxon>
        <taxon>Philodinida</taxon>
        <taxon>Philodinidae</taxon>
        <taxon>Didymodactylos</taxon>
    </lineage>
</organism>
<name>A0A813S730_9BILA</name>
<dbReference type="GO" id="GO:0032543">
    <property type="term" value="P:mitochondrial translation"/>
    <property type="evidence" value="ECO:0007669"/>
    <property type="project" value="TreeGrafter"/>
</dbReference>
<evidence type="ECO:0000256" key="2">
    <source>
        <dbReference type="ARBA" id="ARBA00013164"/>
    </source>
</evidence>
<evidence type="ECO:0000259" key="13">
    <source>
        <dbReference type="Pfam" id="PF08264"/>
    </source>
</evidence>
<evidence type="ECO:0000313" key="14">
    <source>
        <dbReference type="EMBL" id="CAF0793061.1"/>
    </source>
</evidence>
<dbReference type="GO" id="GO:0006429">
    <property type="term" value="P:leucyl-tRNA aminoacylation"/>
    <property type="evidence" value="ECO:0007669"/>
    <property type="project" value="InterPro"/>
</dbReference>
<keyword evidence="5 10" id="KW-0067">ATP-binding</keyword>
<protein>
    <recommendedName>
        <fullName evidence="2">leucine--tRNA ligase</fullName>
        <ecNumber evidence="2">6.1.1.4</ecNumber>
    </recommendedName>
    <alternativeName>
        <fullName evidence="8">Leucyl-tRNA synthetase</fullName>
    </alternativeName>
</protein>
<evidence type="ECO:0000256" key="10">
    <source>
        <dbReference type="RuleBase" id="RU363035"/>
    </source>
</evidence>
<evidence type="ECO:0000256" key="3">
    <source>
        <dbReference type="ARBA" id="ARBA00022598"/>
    </source>
</evidence>
<evidence type="ECO:0000259" key="12">
    <source>
        <dbReference type="Pfam" id="PF00133"/>
    </source>
</evidence>
<accession>A0A813S730</accession>
<dbReference type="Proteomes" id="UP000681722">
    <property type="component" value="Unassembled WGS sequence"/>
</dbReference>
<feature type="domain" description="Aminoacyl-tRNA synthetase class Ia" evidence="12">
    <location>
        <begin position="374"/>
        <end position="548"/>
    </location>
</feature>
<dbReference type="InterPro" id="IPR014729">
    <property type="entry name" value="Rossmann-like_a/b/a_fold"/>
</dbReference>
<evidence type="ECO:0000256" key="9">
    <source>
        <dbReference type="ARBA" id="ARBA00047469"/>
    </source>
</evidence>
<dbReference type="EC" id="6.1.1.4" evidence="2"/>
<dbReference type="InterPro" id="IPR001412">
    <property type="entry name" value="aa-tRNA-synth_I_CS"/>
</dbReference>
<reference evidence="14" key="1">
    <citation type="submission" date="2021-02" db="EMBL/GenBank/DDBJ databases">
        <authorList>
            <person name="Nowell W R."/>
        </authorList>
    </citation>
    <scope>NUCLEOTIDE SEQUENCE</scope>
</reference>
<dbReference type="InterPro" id="IPR002300">
    <property type="entry name" value="aa-tRNA-synth_Ia"/>
</dbReference>
<dbReference type="Pfam" id="PF00133">
    <property type="entry name" value="tRNA-synt_1"/>
    <property type="match status" value="3"/>
</dbReference>
<sequence length="907" mass="105662">MDLGKKIESHWLPKLYAEHEQYQKNQQKNDNTGKEKFYILPMFPYPSGRLHMGHVRVYTLSDTLARFYRMKNYHVIHPMGWDSFGLPAENAAMQRSEQPDQWTDKNIAYMKDQIKKLGCSFDWNRELSTCDPNYYKWTQYIFVMLYNEGLVYQKKAAVNWDPVDQTVLAEEQIDENGRSWRSGAVVEKKYLKQWFIRTRALTKSLLDGLETLNKDDWEALINTQKMWMGDCNGCNNVRTGYDQLECFTVTPESLLNVTHLYIRSDHKLVQPETIEKLSTSVERLNVYAIHPLNGQMLPIFIDNEVDYGPKDRNSVPVLNVQLGNPNLNEYDRIFATKHGISIKNDENSNNVQRSKIMSDLQKCNAGGYLTSGRLNDWCISRQRYWGTPIPIIECEKCSTVPVPFDQLPVKLPSIEDVKFGKKSGISPLANAEQWMKTTCPKCGNAATRSIETMDTFVDSSWYFLRFLDNKNQLKPFDGKKVNPLMPVDCYIGGIEHAITHLFVARFIQHFFYSKNICTSMEPFKRFIPIGIVQGKTYITKDGRYLSKDDVYLKDDTYIDKTTQELVNVEWKKMSKSKQNGIDPEEIINEYGIDFTRFLMMNFVHPRSPRNFNLEDGAPTGVRNWFRFFWSFFTQLRIHKQSIESTPSIDNKELEKIELAIREQRLNTIYSVNFFITSFFNIPSAIIEIQKLTKYLVKLPLNIKLQSKEHRRALCDCLIMLAPIIPFLTSEIWTFVQKEFSDVEGYDLSKSLFEQNYPNLPDDYPTKVIAMFDWKPFAFAHIAKNMISTLSMDDAYKLLLDQPSSNNILTFIKENNLRVDRIRLMAGVHATLIFEQSKTVNDTNKNEQQETSSLESNEIIEKKKKKFKRYTSNKTVDETQHKPDGKETKSKRTKLKKTSTENVVEISR</sequence>
<dbReference type="PRINTS" id="PR00985">
    <property type="entry name" value="TRNASYNTHLEU"/>
</dbReference>
<evidence type="ECO:0000256" key="11">
    <source>
        <dbReference type="SAM" id="MobiDB-lite"/>
    </source>
</evidence>
<dbReference type="SUPFAM" id="SSF47323">
    <property type="entry name" value="Anticodon-binding domain of a subclass of class I aminoacyl-tRNA synthetases"/>
    <property type="match status" value="1"/>
</dbReference>
<dbReference type="InterPro" id="IPR009008">
    <property type="entry name" value="Val/Leu/Ile-tRNA-synth_edit"/>
</dbReference>
<evidence type="ECO:0000256" key="5">
    <source>
        <dbReference type="ARBA" id="ARBA00022840"/>
    </source>
</evidence>
<proteinExistence type="inferred from homology"/>
<dbReference type="InterPro" id="IPR002302">
    <property type="entry name" value="Leu-tRNA-ligase"/>
</dbReference>
<dbReference type="GO" id="GO:0005739">
    <property type="term" value="C:mitochondrion"/>
    <property type="evidence" value="ECO:0007669"/>
    <property type="project" value="TreeGrafter"/>
</dbReference>
<dbReference type="EMBL" id="CAJOBC010000367">
    <property type="protein sequence ID" value="CAF3577430.1"/>
    <property type="molecule type" value="Genomic_DNA"/>
</dbReference>
<dbReference type="SUPFAM" id="SSF50677">
    <property type="entry name" value="ValRS/IleRS/LeuRS editing domain"/>
    <property type="match status" value="1"/>
</dbReference>
<evidence type="ECO:0000256" key="6">
    <source>
        <dbReference type="ARBA" id="ARBA00022917"/>
    </source>
</evidence>
<feature type="domain" description="Methionyl/Valyl/Leucyl/Isoleucyl-tRNA synthetase anticodon-binding" evidence="13">
    <location>
        <begin position="706"/>
        <end position="766"/>
    </location>
</feature>
<evidence type="ECO:0000256" key="7">
    <source>
        <dbReference type="ARBA" id="ARBA00023146"/>
    </source>
</evidence>
<dbReference type="AlphaFoldDB" id="A0A813S730"/>
<dbReference type="GO" id="GO:0005524">
    <property type="term" value="F:ATP binding"/>
    <property type="evidence" value="ECO:0007669"/>
    <property type="project" value="UniProtKB-KW"/>
</dbReference>
<keyword evidence="3 10" id="KW-0436">Ligase</keyword>
<keyword evidence="6 10" id="KW-0648">Protein biosynthesis</keyword>
<dbReference type="PROSITE" id="PS00178">
    <property type="entry name" value="AA_TRNA_LIGASE_I"/>
    <property type="match status" value="1"/>
</dbReference>
<gene>
    <name evidence="14" type="ORF">GPM918_LOCUS3104</name>
    <name evidence="15" type="ORF">SRO942_LOCUS3104</name>
</gene>
<comment type="caution">
    <text evidence="14">The sequence shown here is derived from an EMBL/GenBank/DDBJ whole genome shotgun (WGS) entry which is preliminary data.</text>
</comment>
<dbReference type="Gene3D" id="3.40.50.620">
    <property type="entry name" value="HUPs"/>
    <property type="match status" value="2"/>
</dbReference>
<dbReference type="PANTHER" id="PTHR43740:SF2">
    <property type="entry name" value="LEUCINE--TRNA LIGASE, MITOCHONDRIAL"/>
    <property type="match status" value="1"/>
</dbReference>
<keyword evidence="4 10" id="KW-0547">Nucleotide-binding</keyword>
<dbReference type="Pfam" id="PF08264">
    <property type="entry name" value="Anticodon_1"/>
    <property type="match status" value="1"/>
</dbReference>
<dbReference type="InterPro" id="IPR009080">
    <property type="entry name" value="tRNAsynth_Ia_anticodon-bd"/>
</dbReference>
<evidence type="ECO:0000313" key="16">
    <source>
        <dbReference type="Proteomes" id="UP000663829"/>
    </source>
</evidence>
<keyword evidence="7 10" id="KW-0030">Aminoacyl-tRNA synthetase</keyword>
<feature type="domain" description="Aminoacyl-tRNA synthetase class Ia" evidence="12">
    <location>
        <begin position="569"/>
        <end position="601"/>
    </location>
</feature>
<comment type="catalytic activity">
    <reaction evidence="9">
        <text>tRNA(Leu) + L-leucine + ATP = L-leucyl-tRNA(Leu) + AMP + diphosphate</text>
        <dbReference type="Rhea" id="RHEA:11688"/>
        <dbReference type="Rhea" id="RHEA-COMP:9613"/>
        <dbReference type="Rhea" id="RHEA-COMP:9622"/>
        <dbReference type="ChEBI" id="CHEBI:30616"/>
        <dbReference type="ChEBI" id="CHEBI:33019"/>
        <dbReference type="ChEBI" id="CHEBI:57427"/>
        <dbReference type="ChEBI" id="CHEBI:78442"/>
        <dbReference type="ChEBI" id="CHEBI:78494"/>
        <dbReference type="ChEBI" id="CHEBI:456215"/>
        <dbReference type="EC" id="6.1.1.4"/>
    </reaction>
</comment>
<dbReference type="Gene3D" id="1.10.730.10">
    <property type="entry name" value="Isoleucyl-tRNA Synthetase, Domain 1"/>
    <property type="match status" value="1"/>
</dbReference>
<dbReference type="PANTHER" id="PTHR43740">
    <property type="entry name" value="LEUCYL-TRNA SYNTHETASE"/>
    <property type="match status" value="1"/>
</dbReference>
<dbReference type="GO" id="GO:0004823">
    <property type="term" value="F:leucine-tRNA ligase activity"/>
    <property type="evidence" value="ECO:0007669"/>
    <property type="project" value="UniProtKB-EC"/>
</dbReference>
<evidence type="ECO:0000256" key="4">
    <source>
        <dbReference type="ARBA" id="ARBA00022741"/>
    </source>
</evidence>
<keyword evidence="16" id="KW-1185">Reference proteome</keyword>